<keyword evidence="2" id="KW-0067">ATP-binding</keyword>
<evidence type="ECO:0000256" key="1">
    <source>
        <dbReference type="ARBA" id="ARBA00022741"/>
    </source>
</evidence>
<name>A0A918IZR9_9RHOB</name>
<dbReference type="GO" id="GO:0003677">
    <property type="term" value="F:DNA binding"/>
    <property type="evidence" value="ECO:0007669"/>
    <property type="project" value="UniProtKB-KW"/>
</dbReference>
<evidence type="ECO:0000256" key="2">
    <source>
        <dbReference type="ARBA" id="ARBA00022840"/>
    </source>
</evidence>
<dbReference type="AlphaFoldDB" id="A0A918IZR9"/>
<dbReference type="SUPFAM" id="SSF52540">
    <property type="entry name" value="P-loop containing nucleoside triphosphate hydrolases"/>
    <property type="match status" value="1"/>
</dbReference>
<accession>A0A918IZR9</accession>
<reference evidence="3" key="2">
    <citation type="submission" date="2020-09" db="EMBL/GenBank/DDBJ databases">
        <authorList>
            <person name="Sun Q."/>
            <person name="Kim S."/>
        </authorList>
    </citation>
    <scope>NUCLEOTIDE SEQUENCE</scope>
    <source>
        <strain evidence="3">KCTC 23714</strain>
    </source>
</reference>
<proteinExistence type="predicted"/>
<organism evidence="3 4">
    <name type="scientific">Gemmobacter lanyuensis</name>
    <dbReference type="NCBI Taxonomy" id="1054497"/>
    <lineage>
        <taxon>Bacteria</taxon>
        <taxon>Pseudomonadati</taxon>
        <taxon>Pseudomonadota</taxon>
        <taxon>Alphaproteobacteria</taxon>
        <taxon>Rhodobacterales</taxon>
        <taxon>Paracoccaceae</taxon>
        <taxon>Gemmobacter</taxon>
    </lineage>
</organism>
<dbReference type="GO" id="GO:0006338">
    <property type="term" value="P:chromatin remodeling"/>
    <property type="evidence" value="ECO:0007669"/>
    <property type="project" value="TreeGrafter"/>
</dbReference>
<dbReference type="RefSeq" id="WP_189634548.1">
    <property type="nucleotide sequence ID" value="NZ_BMYQ01000010.1"/>
</dbReference>
<reference evidence="3" key="1">
    <citation type="journal article" date="2014" name="Int. J. Syst. Evol. Microbiol.">
        <title>Complete genome sequence of Corynebacterium casei LMG S-19264T (=DSM 44701T), isolated from a smear-ripened cheese.</title>
        <authorList>
            <consortium name="US DOE Joint Genome Institute (JGI-PGF)"/>
            <person name="Walter F."/>
            <person name="Albersmeier A."/>
            <person name="Kalinowski J."/>
            <person name="Ruckert C."/>
        </authorList>
    </citation>
    <scope>NUCLEOTIDE SEQUENCE</scope>
    <source>
        <strain evidence="3">KCTC 23714</strain>
    </source>
</reference>
<sequence length="72" mass="8029">MDRAHRIGQTKAVFVYRLVAEGTVEEAILRLQAHKQALADTLFEGRSADGFVMDQDTIAKLFQPLRGRGKAD</sequence>
<dbReference type="Proteomes" id="UP000628984">
    <property type="component" value="Unassembled WGS sequence"/>
</dbReference>
<dbReference type="GO" id="GO:0016887">
    <property type="term" value="F:ATP hydrolysis activity"/>
    <property type="evidence" value="ECO:0007669"/>
    <property type="project" value="TreeGrafter"/>
</dbReference>
<dbReference type="PANTHER" id="PTHR45685">
    <property type="entry name" value="HELICASE SRCAP-RELATED"/>
    <property type="match status" value="1"/>
</dbReference>
<dbReference type="GO" id="GO:0042393">
    <property type="term" value="F:histone binding"/>
    <property type="evidence" value="ECO:0007669"/>
    <property type="project" value="TreeGrafter"/>
</dbReference>
<protein>
    <recommendedName>
        <fullName evidence="5">Helicase C-terminal domain-containing protein</fullName>
    </recommendedName>
</protein>
<dbReference type="InterPro" id="IPR050520">
    <property type="entry name" value="INO80/SWR1_helicase"/>
</dbReference>
<dbReference type="GO" id="GO:0005524">
    <property type="term" value="F:ATP binding"/>
    <property type="evidence" value="ECO:0007669"/>
    <property type="project" value="UniProtKB-KW"/>
</dbReference>
<keyword evidence="1" id="KW-0547">Nucleotide-binding</keyword>
<comment type="caution">
    <text evidence="3">The sequence shown here is derived from an EMBL/GenBank/DDBJ whole genome shotgun (WGS) entry which is preliminary data.</text>
</comment>
<evidence type="ECO:0000313" key="4">
    <source>
        <dbReference type="Proteomes" id="UP000628984"/>
    </source>
</evidence>
<evidence type="ECO:0000313" key="3">
    <source>
        <dbReference type="EMBL" id="GGW38349.1"/>
    </source>
</evidence>
<dbReference type="EMBL" id="BMYQ01000010">
    <property type="protein sequence ID" value="GGW38349.1"/>
    <property type="molecule type" value="Genomic_DNA"/>
</dbReference>
<dbReference type="InterPro" id="IPR027417">
    <property type="entry name" value="P-loop_NTPase"/>
</dbReference>
<gene>
    <name evidence="3" type="ORF">GCM10011452_28360</name>
</gene>
<evidence type="ECO:0008006" key="5">
    <source>
        <dbReference type="Google" id="ProtNLM"/>
    </source>
</evidence>
<dbReference type="Gene3D" id="3.40.50.300">
    <property type="entry name" value="P-loop containing nucleotide triphosphate hydrolases"/>
    <property type="match status" value="1"/>
</dbReference>
<keyword evidence="4" id="KW-1185">Reference proteome</keyword>